<dbReference type="AlphaFoldDB" id="M6VXM2"/>
<evidence type="ECO:0000313" key="2">
    <source>
        <dbReference type="Proteomes" id="UP000012159"/>
    </source>
</evidence>
<dbReference type="STRING" id="1192866.LEP1GSC133_4866"/>
<sequence length="50" mass="6086">MTKKFYASAHKFIRRKLELNRNKTNIKKQIRFILSLFLLGEKFYAKKNIP</sequence>
<organism evidence="1 2">
    <name type="scientific">Leptospira borgpetersenii serovar Pomona str. 200901868</name>
    <dbReference type="NCBI Taxonomy" id="1192866"/>
    <lineage>
        <taxon>Bacteria</taxon>
        <taxon>Pseudomonadati</taxon>
        <taxon>Spirochaetota</taxon>
        <taxon>Spirochaetia</taxon>
        <taxon>Leptospirales</taxon>
        <taxon>Leptospiraceae</taxon>
        <taxon>Leptospira</taxon>
    </lineage>
</organism>
<proteinExistence type="predicted"/>
<dbReference type="EMBL" id="AKWF02000085">
    <property type="protein sequence ID" value="EMO62252.1"/>
    <property type="molecule type" value="Genomic_DNA"/>
</dbReference>
<reference evidence="1 2" key="1">
    <citation type="submission" date="2013-01" db="EMBL/GenBank/DDBJ databases">
        <authorList>
            <person name="Harkins D.M."/>
            <person name="Durkin A.S."/>
            <person name="Brinkac L.M."/>
            <person name="Haft D.H."/>
            <person name="Selengut J.D."/>
            <person name="Sanka R."/>
            <person name="DePew J."/>
            <person name="Purushe J."/>
            <person name="Picardeau M."/>
            <person name="Werts C."/>
            <person name="Goarant C."/>
            <person name="Vinetz J.M."/>
            <person name="Sutton G.G."/>
            <person name="Nierman W.C."/>
            <person name="Fouts D.E."/>
        </authorList>
    </citation>
    <scope>NUCLEOTIDE SEQUENCE [LARGE SCALE GENOMIC DNA]</scope>
    <source>
        <strain evidence="1 2">200901868</strain>
    </source>
</reference>
<evidence type="ECO:0000313" key="1">
    <source>
        <dbReference type="EMBL" id="EMO62252.1"/>
    </source>
</evidence>
<dbReference type="Proteomes" id="UP000012159">
    <property type="component" value="Unassembled WGS sequence"/>
</dbReference>
<comment type="caution">
    <text evidence="1">The sequence shown here is derived from an EMBL/GenBank/DDBJ whole genome shotgun (WGS) entry which is preliminary data.</text>
</comment>
<accession>M6VXM2</accession>
<gene>
    <name evidence="1" type="ORF">LEP1GSC133_4866</name>
</gene>
<name>M6VXM2_LEPBO</name>
<protein>
    <submittedName>
        <fullName evidence="1">Uncharacterized protein</fullName>
    </submittedName>
</protein>